<keyword evidence="4" id="KW-1185">Reference proteome</keyword>
<dbReference type="SUPFAM" id="SSF56563">
    <property type="entry name" value="Major capsid protein gp5"/>
    <property type="match status" value="1"/>
</dbReference>
<protein>
    <recommendedName>
        <fullName evidence="2">Phage capsid-like C-terminal domain-containing protein</fullName>
    </recommendedName>
</protein>
<reference evidence="3 4" key="1">
    <citation type="submission" date="2017-01" db="EMBL/GenBank/DDBJ databases">
        <title>Genome analysis of Paenibacillus selenitrireducens ES3-24.</title>
        <authorList>
            <person name="Xu D."/>
            <person name="Yao R."/>
            <person name="Zheng S."/>
        </authorList>
    </citation>
    <scope>NUCLEOTIDE SEQUENCE [LARGE SCALE GENOMIC DNA]</scope>
    <source>
        <strain evidence="3 4">ES3-24</strain>
    </source>
</reference>
<proteinExistence type="predicted"/>
<dbReference type="STRING" id="1324314.BVG16_13725"/>
<evidence type="ECO:0000259" key="2">
    <source>
        <dbReference type="Pfam" id="PF05065"/>
    </source>
</evidence>
<dbReference type="RefSeq" id="WP_078499246.1">
    <property type="nucleotide sequence ID" value="NZ_MSZX01000005.1"/>
</dbReference>
<evidence type="ECO:0000313" key="3">
    <source>
        <dbReference type="EMBL" id="OPA77507.1"/>
    </source>
</evidence>
<organism evidence="3 4">
    <name type="scientific">Paenibacillus selenitireducens</name>
    <dbReference type="NCBI Taxonomy" id="1324314"/>
    <lineage>
        <taxon>Bacteria</taxon>
        <taxon>Bacillati</taxon>
        <taxon>Bacillota</taxon>
        <taxon>Bacilli</taxon>
        <taxon>Bacillales</taxon>
        <taxon>Paenibacillaceae</taxon>
        <taxon>Paenibacillus</taxon>
    </lineage>
</organism>
<comment type="caution">
    <text evidence="3">The sequence shown here is derived from an EMBL/GenBank/DDBJ whole genome shotgun (WGS) entry which is preliminary data.</text>
</comment>
<evidence type="ECO:0000256" key="1">
    <source>
        <dbReference type="ARBA" id="ARBA00004328"/>
    </source>
</evidence>
<accession>A0A1T2XC69</accession>
<name>A0A1T2XC69_9BACL</name>
<dbReference type="OrthoDB" id="85826at2"/>
<gene>
    <name evidence="3" type="ORF">BVG16_13725</name>
</gene>
<dbReference type="Proteomes" id="UP000190188">
    <property type="component" value="Unassembled WGS sequence"/>
</dbReference>
<dbReference type="InterPro" id="IPR054612">
    <property type="entry name" value="Phage_capsid-like_C"/>
</dbReference>
<dbReference type="AlphaFoldDB" id="A0A1T2XC69"/>
<evidence type="ECO:0000313" key="4">
    <source>
        <dbReference type="Proteomes" id="UP000190188"/>
    </source>
</evidence>
<dbReference type="Pfam" id="PF05065">
    <property type="entry name" value="Phage_capsid"/>
    <property type="match status" value="1"/>
</dbReference>
<dbReference type="EMBL" id="MSZX01000005">
    <property type="protein sequence ID" value="OPA77507.1"/>
    <property type="molecule type" value="Genomic_DNA"/>
</dbReference>
<feature type="domain" description="Phage capsid-like C-terminal" evidence="2">
    <location>
        <begin position="121"/>
        <end position="387"/>
    </location>
</feature>
<comment type="subcellular location">
    <subcellularLocation>
        <location evidence="1">Virion</location>
    </subcellularLocation>
</comment>
<sequence length="391" mass="43227">MKNKVRELRQLLAAKKEAATVAANEGRTEEARSMLSEMRSLQEQIQTLEELDDVQVPIPGTEVPVIENEEETRSMKKVKTIVSSKEYRTAFFNRVLGEATNKDRQMLEEVRTLSGITGKDGGYLVPKDVETEIIRLKRDLPQLEKLVRVIPVKSNTGTRNIETGSRFTKFLPLAELQDMKEGGSPQFSQVPFSVVDKGGFFPIPNDLLDDSPEDIEAYLAEWIARGVVGTRNGEILVLLGAIESKVPIANIQDLKKILNVTLDPAISKIASIITNQDGFNHLDSLVDGQGRPLLQPNPSDSTGRLLLGKPVEVVSNEYLPSTGTTEKKAPIFIGSFSDFIVIFERQGYRIDTTNVGGNSWRNNSTEARVIYRDDTENLDSAAVVAGEITLA</sequence>
<dbReference type="InterPro" id="IPR024455">
    <property type="entry name" value="Phage_capsid"/>
</dbReference>
<dbReference type="NCBIfam" id="TIGR01554">
    <property type="entry name" value="major_cap_HK97"/>
    <property type="match status" value="1"/>
</dbReference>